<dbReference type="KEGG" id="lpav:PLANPX_5934"/>
<dbReference type="AlphaFoldDB" id="A0A5K7XJM6"/>
<evidence type="ECO:0000313" key="2">
    <source>
        <dbReference type="Proteomes" id="UP000326837"/>
    </source>
</evidence>
<name>A0A5K7XJM6_9BACT</name>
<proteinExistence type="predicted"/>
<dbReference type="Proteomes" id="UP000326837">
    <property type="component" value="Chromosome"/>
</dbReference>
<sequence length="54" mass="6235">MVSDGGECWVIAQFITLERGRRPADFPRECGGFSAKRTDEMQRRLTANHANWHE</sequence>
<dbReference type="EMBL" id="AP021861">
    <property type="protein sequence ID" value="BBO36322.1"/>
    <property type="molecule type" value="Genomic_DNA"/>
</dbReference>
<protein>
    <submittedName>
        <fullName evidence="1">Uncharacterized protein</fullName>
    </submittedName>
</protein>
<gene>
    <name evidence="1" type="ORF">PLANPX_5934</name>
</gene>
<reference evidence="2" key="1">
    <citation type="submission" date="2019-10" db="EMBL/GenBank/DDBJ databases">
        <title>Lacipirellula parvula gen. nov., sp. nov., representing a lineage of planctomycetes widespread in freshwater anoxic habitats, and description of the family Lacipirellulaceae.</title>
        <authorList>
            <person name="Dedysh S.N."/>
            <person name="Kulichevskaya I.S."/>
            <person name="Beletsky A.V."/>
            <person name="Rakitin A.L."/>
            <person name="Mardanov A.V."/>
            <person name="Ivanova A.A."/>
            <person name="Saltykova V.X."/>
            <person name="Rijpstra W.I.C."/>
            <person name="Sinninghe Damste J.S."/>
            <person name="Ravin N.V."/>
        </authorList>
    </citation>
    <scope>NUCLEOTIDE SEQUENCE [LARGE SCALE GENOMIC DNA]</scope>
    <source>
        <strain evidence="2">PX69</strain>
    </source>
</reference>
<organism evidence="1 2">
    <name type="scientific">Lacipirellula parvula</name>
    <dbReference type="NCBI Taxonomy" id="2650471"/>
    <lineage>
        <taxon>Bacteria</taxon>
        <taxon>Pseudomonadati</taxon>
        <taxon>Planctomycetota</taxon>
        <taxon>Planctomycetia</taxon>
        <taxon>Pirellulales</taxon>
        <taxon>Lacipirellulaceae</taxon>
        <taxon>Lacipirellula</taxon>
    </lineage>
</organism>
<evidence type="ECO:0000313" key="1">
    <source>
        <dbReference type="EMBL" id="BBO36322.1"/>
    </source>
</evidence>
<accession>A0A5K7XJM6</accession>
<keyword evidence="2" id="KW-1185">Reference proteome</keyword>